<evidence type="ECO:0000313" key="2">
    <source>
        <dbReference type="EMBL" id="SUB00841.1"/>
    </source>
</evidence>
<proteinExistence type="predicted"/>
<accession>A0A378ZWD1</accession>
<evidence type="ECO:0000256" key="1">
    <source>
        <dbReference type="SAM" id="MobiDB-lite"/>
    </source>
</evidence>
<dbReference type="RefSeq" id="WP_160118255.1">
    <property type="nucleotide sequence ID" value="NZ_UGSK01000001.1"/>
</dbReference>
<dbReference type="OrthoDB" id="7867340at2"/>
<name>A0A378ZWD1_9HYPH</name>
<organism evidence="2 3">
    <name type="scientific">Pannonibacter phragmitetus</name>
    <dbReference type="NCBI Taxonomy" id="121719"/>
    <lineage>
        <taxon>Bacteria</taxon>
        <taxon>Pseudomonadati</taxon>
        <taxon>Pseudomonadota</taxon>
        <taxon>Alphaproteobacteria</taxon>
        <taxon>Hyphomicrobiales</taxon>
        <taxon>Stappiaceae</taxon>
        <taxon>Pannonibacter</taxon>
    </lineage>
</organism>
<dbReference type="EMBL" id="UGSK01000001">
    <property type="protein sequence ID" value="SUB00841.1"/>
    <property type="molecule type" value="Genomic_DNA"/>
</dbReference>
<evidence type="ECO:0000313" key="3">
    <source>
        <dbReference type="Proteomes" id="UP000255000"/>
    </source>
</evidence>
<gene>
    <name evidence="2" type="ORF">NCTC13350_01766</name>
</gene>
<dbReference type="AlphaFoldDB" id="A0A378ZWD1"/>
<dbReference type="InterPro" id="IPR053842">
    <property type="entry name" value="NikA-like"/>
</dbReference>
<reference evidence="2 3" key="1">
    <citation type="submission" date="2018-06" db="EMBL/GenBank/DDBJ databases">
        <authorList>
            <consortium name="Pathogen Informatics"/>
            <person name="Doyle S."/>
        </authorList>
    </citation>
    <scope>NUCLEOTIDE SEQUENCE [LARGE SCALE GENOMIC DNA]</scope>
    <source>
        <strain evidence="2 3">NCTC13350</strain>
    </source>
</reference>
<feature type="region of interest" description="Disordered" evidence="1">
    <location>
        <begin position="1"/>
        <end position="27"/>
    </location>
</feature>
<dbReference type="Proteomes" id="UP000255000">
    <property type="component" value="Unassembled WGS sequence"/>
</dbReference>
<dbReference type="Pfam" id="PF21983">
    <property type="entry name" value="NikA-like"/>
    <property type="match status" value="1"/>
</dbReference>
<protein>
    <submittedName>
        <fullName evidence="2">Bacterial mobilisation protein (MobC)</fullName>
    </submittedName>
</protein>
<sequence>MTDTDIASAERVAPRRRRSETRQRTASVSARLLPAERQAIERAARASGCGPNTWAREILTRAAGQPTPARHAARTDLARAVGWWTGAVGQIGNNLNQLARYANEGGRVDPDALNRLTIAVRDLHTVVVSQETRGGSGAS</sequence>